<gene>
    <name evidence="2" type="ORF">GCM10007906_34040</name>
</gene>
<accession>A0ABQ5Y8S8</accession>
<keyword evidence="3" id="KW-1185">Reference proteome</keyword>
<protein>
    <submittedName>
        <fullName evidence="2">Uncharacterized protein</fullName>
    </submittedName>
</protein>
<sequence length="91" mass="10299">MTKQILALILFTLPLNVNAAETVINWSGKVKSIAVQPSNVEVKSGYIDYDLDEKHIHQALSIDKLNWTPPTLEKEQLIVYRTNIPLLSLEL</sequence>
<dbReference type="EMBL" id="BSOE01000054">
    <property type="protein sequence ID" value="GLR05816.1"/>
    <property type="molecule type" value="Genomic_DNA"/>
</dbReference>
<keyword evidence="1" id="KW-0732">Signal</keyword>
<name>A0ABQ5Y8S8_9VIBR</name>
<evidence type="ECO:0000313" key="3">
    <source>
        <dbReference type="Proteomes" id="UP001156669"/>
    </source>
</evidence>
<organism evidence="2 3">
    <name type="scientific">Vibrio hyugaensis</name>
    <dbReference type="NCBI Taxonomy" id="1534743"/>
    <lineage>
        <taxon>Bacteria</taxon>
        <taxon>Pseudomonadati</taxon>
        <taxon>Pseudomonadota</taxon>
        <taxon>Gammaproteobacteria</taxon>
        <taxon>Vibrionales</taxon>
        <taxon>Vibrionaceae</taxon>
        <taxon>Vibrio</taxon>
    </lineage>
</organism>
<comment type="caution">
    <text evidence="2">The sequence shown here is derived from an EMBL/GenBank/DDBJ whole genome shotgun (WGS) entry which is preliminary data.</text>
</comment>
<proteinExistence type="predicted"/>
<evidence type="ECO:0000256" key="1">
    <source>
        <dbReference type="SAM" id="SignalP"/>
    </source>
</evidence>
<reference evidence="3" key="1">
    <citation type="journal article" date="2019" name="Int. J. Syst. Evol. Microbiol.">
        <title>The Global Catalogue of Microorganisms (GCM) 10K type strain sequencing project: providing services to taxonomists for standard genome sequencing and annotation.</title>
        <authorList>
            <consortium name="The Broad Institute Genomics Platform"/>
            <consortium name="The Broad Institute Genome Sequencing Center for Infectious Disease"/>
            <person name="Wu L."/>
            <person name="Ma J."/>
        </authorList>
    </citation>
    <scope>NUCLEOTIDE SEQUENCE [LARGE SCALE GENOMIC DNA]</scope>
    <source>
        <strain evidence="3">NBRC 110633</strain>
    </source>
</reference>
<evidence type="ECO:0000313" key="2">
    <source>
        <dbReference type="EMBL" id="GLR05816.1"/>
    </source>
</evidence>
<feature type="chain" id="PRO_5047282932" evidence="1">
    <location>
        <begin position="20"/>
        <end position="91"/>
    </location>
</feature>
<feature type="signal peptide" evidence="1">
    <location>
        <begin position="1"/>
        <end position="19"/>
    </location>
</feature>
<dbReference type="Proteomes" id="UP001156669">
    <property type="component" value="Unassembled WGS sequence"/>
</dbReference>
<dbReference type="RefSeq" id="WP_045398260.1">
    <property type="nucleotide sequence ID" value="NZ_BBLD01000014.1"/>
</dbReference>